<evidence type="ECO:0000256" key="3">
    <source>
        <dbReference type="HAMAP-Rule" id="MF_00272"/>
    </source>
</evidence>
<protein>
    <recommendedName>
        <fullName evidence="3">Glycine cleavage system H protein</fullName>
    </recommendedName>
</protein>
<dbReference type="Proteomes" id="UP000275925">
    <property type="component" value="Unassembled WGS sequence"/>
</dbReference>
<sequence>MSKIPAELRYTAEHEWVRIEGQTAVVGITEHAQAELGDIVFVELPAVGVKVAQNGDFGVVESVKTVSNLYSPLSGTVSAINPQLAEHADLVNKDPYGEGWLIKLKDFAEAELSVLLDAAQYREKIGE</sequence>
<dbReference type="PANTHER" id="PTHR11715">
    <property type="entry name" value="GLYCINE CLEAVAGE SYSTEM H PROTEIN"/>
    <property type="match status" value="1"/>
</dbReference>
<keyword evidence="2 3" id="KW-0450">Lipoyl</keyword>
<dbReference type="PROSITE" id="PS00189">
    <property type="entry name" value="LIPOYL"/>
    <property type="match status" value="1"/>
</dbReference>
<comment type="cofactor">
    <cofactor evidence="3">
        <name>(R)-lipoate</name>
        <dbReference type="ChEBI" id="CHEBI:83088"/>
    </cofactor>
    <text evidence="3">Binds 1 lipoyl cofactor covalently.</text>
</comment>
<evidence type="ECO:0000313" key="7">
    <source>
        <dbReference type="Proteomes" id="UP000275925"/>
    </source>
</evidence>
<evidence type="ECO:0000256" key="4">
    <source>
        <dbReference type="PIRSR" id="PIRSR617453-50"/>
    </source>
</evidence>
<dbReference type="EMBL" id="BGZO01000001">
    <property type="protein sequence ID" value="GBR75328.1"/>
    <property type="molecule type" value="Genomic_DNA"/>
</dbReference>
<reference evidence="6 7" key="1">
    <citation type="journal article" date="2019" name="ISME J.">
        <title>Genome analyses of uncultured TG2/ZB3 bacteria in 'Margulisbacteria' specifically attached to ectosymbiotic spirochetes of protists in the termite gut.</title>
        <authorList>
            <person name="Utami Y.D."/>
            <person name="Kuwahara H."/>
            <person name="Igai K."/>
            <person name="Murakami T."/>
            <person name="Sugaya K."/>
            <person name="Morikawa T."/>
            <person name="Nagura Y."/>
            <person name="Yuki M."/>
            <person name="Deevong P."/>
            <person name="Inoue T."/>
            <person name="Kihara K."/>
            <person name="Lo N."/>
            <person name="Yamada A."/>
            <person name="Ohkuma M."/>
            <person name="Hongoh Y."/>
        </authorList>
    </citation>
    <scope>NUCLEOTIDE SEQUENCE [LARGE SCALE GENOMIC DNA]</scope>
    <source>
        <strain evidence="6">NkOx7-02</strain>
    </source>
</reference>
<comment type="subunit">
    <text evidence="3">The glycine cleavage system is composed of four proteins: P, T, L and H.</text>
</comment>
<gene>
    <name evidence="3 6" type="primary">gcvH</name>
    <name evidence="6" type="ORF">NO2_0014</name>
</gene>
<dbReference type="HAMAP" id="MF_00272">
    <property type="entry name" value="GcvH"/>
    <property type="match status" value="1"/>
</dbReference>
<dbReference type="Gene3D" id="2.40.50.100">
    <property type="match status" value="1"/>
</dbReference>
<dbReference type="CDD" id="cd06848">
    <property type="entry name" value="GCS_H"/>
    <property type="match status" value="1"/>
</dbReference>
<dbReference type="GO" id="GO:0009249">
    <property type="term" value="P:protein lipoylation"/>
    <property type="evidence" value="ECO:0007669"/>
    <property type="project" value="TreeGrafter"/>
</dbReference>
<evidence type="ECO:0000256" key="1">
    <source>
        <dbReference type="ARBA" id="ARBA00009249"/>
    </source>
</evidence>
<dbReference type="InterPro" id="IPR017453">
    <property type="entry name" value="GCV_H_sub"/>
</dbReference>
<dbReference type="GO" id="GO:0005960">
    <property type="term" value="C:glycine cleavage complex"/>
    <property type="evidence" value="ECO:0007669"/>
    <property type="project" value="InterPro"/>
</dbReference>
<feature type="domain" description="Lipoyl-binding" evidence="5">
    <location>
        <begin position="23"/>
        <end position="105"/>
    </location>
</feature>
<dbReference type="GO" id="GO:0019464">
    <property type="term" value="P:glycine decarboxylation via glycine cleavage system"/>
    <property type="evidence" value="ECO:0007669"/>
    <property type="project" value="UniProtKB-UniRule"/>
</dbReference>
<dbReference type="AlphaFoldDB" id="A0A388TEB3"/>
<comment type="similarity">
    <text evidence="1 3">Belongs to the GcvH family.</text>
</comment>
<dbReference type="NCBIfam" id="TIGR00527">
    <property type="entry name" value="gcvH"/>
    <property type="match status" value="1"/>
</dbReference>
<dbReference type="PANTHER" id="PTHR11715:SF3">
    <property type="entry name" value="GLYCINE CLEAVAGE SYSTEM H PROTEIN-RELATED"/>
    <property type="match status" value="1"/>
</dbReference>
<dbReference type="InterPro" id="IPR033753">
    <property type="entry name" value="GCV_H/Fam206"/>
</dbReference>
<dbReference type="GO" id="GO:0005829">
    <property type="term" value="C:cytosol"/>
    <property type="evidence" value="ECO:0007669"/>
    <property type="project" value="TreeGrafter"/>
</dbReference>
<comment type="caution">
    <text evidence="6">The sequence shown here is derived from an EMBL/GenBank/DDBJ whole genome shotgun (WGS) entry which is preliminary data.</text>
</comment>
<dbReference type="InterPro" id="IPR000089">
    <property type="entry name" value="Biotin_lipoyl"/>
</dbReference>
<proteinExistence type="inferred from homology"/>
<dbReference type="NCBIfam" id="NF002270">
    <property type="entry name" value="PRK01202.1"/>
    <property type="match status" value="1"/>
</dbReference>
<dbReference type="InterPro" id="IPR002930">
    <property type="entry name" value="GCV_H"/>
</dbReference>
<dbReference type="Pfam" id="PF01597">
    <property type="entry name" value="GCV_H"/>
    <property type="match status" value="1"/>
</dbReference>
<dbReference type="InterPro" id="IPR011053">
    <property type="entry name" value="Single_hybrid_motif"/>
</dbReference>
<feature type="modified residue" description="N6-lipoyllysine" evidence="3 4">
    <location>
        <position position="64"/>
    </location>
</feature>
<accession>A0A388TEB3</accession>
<evidence type="ECO:0000259" key="5">
    <source>
        <dbReference type="PROSITE" id="PS50968"/>
    </source>
</evidence>
<dbReference type="PROSITE" id="PS50968">
    <property type="entry name" value="BIOTINYL_LIPOYL"/>
    <property type="match status" value="1"/>
</dbReference>
<dbReference type="SUPFAM" id="SSF51230">
    <property type="entry name" value="Single hybrid motif"/>
    <property type="match status" value="1"/>
</dbReference>
<name>A0A388TEB3_9BACT</name>
<evidence type="ECO:0000256" key="2">
    <source>
        <dbReference type="ARBA" id="ARBA00022823"/>
    </source>
</evidence>
<dbReference type="InterPro" id="IPR003016">
    <property type="entry name" value="2-oxoA_DH_lipoyl-BS"/>
</dbReference>
<comment type="function">
    <text evidence="3">The glycine cleavage system catalyzes the degradation of glycine. The H protein shuttles the methylamine group of glycine from the P protein to the T protein.</text>
</comment>
<keyword evidence="7" id="KW-1185">Reference proteome</keyword>
<organism evidence="6 7">
    <name type="scientific">Candidatus Termititenax persephonae</name>
    <dbReference type="NCBI Taxonomy" id="2218525"/>
    <lineage>
        <taxon>Bacteria</taxon>
        <taxon>Bacillati</taxon>
        <taxon>Candidatus Margulisiibacteriota</taxon>
        <taxon>Candidatus Termititenacia</taxon>
        <taxon>Candidatus Termititenacales</taxon>
        <taxon>Candidatus Termititenacaceae</taxon>
        <taxon>Candidatus Termititenax</taxon>
    </lineage>
</organism>
<evidence type="ECO:0000313" key="6">
    <source>
        <dbReference type="EMBL" id="GBR75328.1"/>
    </source>
</evidence>